<evidence type="ECO:0000256" key="9">
    <source>
        <dbReference type="SAM" id="MobiDB-lite"/>
    </source>
</evidence>
<evidence type="ECO:0000313" key="12">
    <source>
        <dbReference type="EMBL" id="QBE61932.1"/>
    </source>
</evidence>
<sequence length="649" mass="70375">MKRHRISLAITLLCSLAGASLPALAWQEGGNEAPSGEPYDVLVRSYPGPHQAYLAWSNDAADTNGFRIERREAGSTEWQAVASVGPAARSHVDSGLRRETAFEYRIVALRADASGGAASAEVGLVTPGKSAAKRDYDRAAAPRRLAAQPMNSQEIMLEWSDVTPDESGFRIERHEPGTGWQEIAMLEADTEVYRDSGLQSGTLYRYRVSSLRDSGGAIRGEVAATTPPLDIQQVFYVDARYGNNANPGTEDRPFATIQKAHDVMTPGQTVLVRNGTYTNPWNYTVVMIRTSGTEGAPITYRNYPGERPLVKTTKGKNHHGIEVRDAAHIVIDGFEVEGHVKQVTYEEAKEQNDLALAYSKMTPPKYIGAIVDSNGISLSGKTLNKTHHIVIRNNVVRDTPGGGIAANFTDYVTIDNNRVSGTSAYSPYGTSGISFLTPYNYDANTASYKLVATGNVVSGASNLFPCNCFGFRQPTDGNGIIIDSFLKYAYAGRTLVANNIVFDNGGRGIHSLNVQHLDVFNNTTYRNSNIEITGEGEISMQKTRFARIWNNIMVARPDRPANRYFQSSDIDFSHNIVYGGNSWIETGGSNNRVGVDPRFVATSGPLAFQLAADSPAVDSAHPAGVPSTDVYDAPRPRGDAADVGAVESF</sequence>
<evidence type="ECO:0000256" key="1">
    <source>
        <dbReference type="ARBA" id="ARBA00001913"/>
    </source>
</evidence>
<keyword evidence="13" id="KW-1185">Reference proteome</keyword>
<keyword evidence="5 10" id="KW-0732">Signal</keyword>
<evidence type="ECO:0000256" key="4">
    <source>
        <dbReference type="ARBA" id="ARBA00022723"/>
    </source>
</evidence>
<protein>
    <recommendedName>
        <fullName evidence="11">Fibronectin type-III domain-containing protein</fullName>
    </recommendedName>
</protein>
<evidence type="ECO:0000256" key="8">
    <source>
        <dbReference type="ARBA" id="ARBA00038263"/>
    </source>
</evidence>
<dbReference type="InterPro" id="IPR052052">
    <property type="entry name" value="Polysaccharide_Lyase_9"/>
</dbReference>
<dbReference type="InterPro" id="IPR036116">
    <property type="entry name" value="FN3_sf"/>
</dbReference>
<feature type="signal peptide" evidence="10">
    <location>
        <begin position="1"/>
        <end position="25"/>
    </location>
</feature>
<dbReference type="RefSeq" id="WP_130185069.1">
    <property type="nucleotide sequence ID" value="NZ_CP035913.1"/>
</dbReference>
<dbReference type="SUPFAM" id="SSF49265">
    <property type="entry name" value="Fibronectin type III"/>
    <property type="match status" value="1"/>
</dbReference>
<reference evidence="12 13" key="1">
    <citation type="submission" date="2019-02" db="EMBL/GenBank/DDBJ databases">
        <title>Draft Genome Sequences of Six Type Strains of the Genus Massilia.</title>
        <authorList>
            <person name="Miess H."/>
            <person name="Frediansyhah A."/>
            <person name="Gross H."/>
        </authorList>
    </citation>
    <scope>NUCLEOTIDE SEQUENCE [LARGE SCALE GENOMIC DNA]</scope>
    <source>
        <strain evidence="12 13">DSM 17473</strain>
    </source>
</reference>
<gene>
    <name evidence="12" type="ORF">EWM63_02100</name>
</gene>
<keyword evidence="4" id="KW-0479">Metal-binding</keyword>
<dbReference type="InterPro" id="IPR011050">
    <property type="entry name" value="Pectin_lyase_fold/virulence"/>
</dbReference>
<evidence type="ECO:0000256" key="2">
    <source>
        <dbReference type="ARBA" id="ARBA00004613"/>
    </source>
</evidence>
<dbReference type="Proteomes" id="UP000290637">
    <property type="component" value="Chromosome"/>
</dbReference>
<dbReference type="SMART" id="SM00710">
    <property type="entry name" value="PbH1"/>
    <property type="match status" value="6"/>
</dbReference>
<dbReference type="CDD" id="cd00063">
    <property type="entry name" value="FN3"/>
    <property type="match status" value="2"/>
</dbReference>
<dbReference type="InterPro" id="IPR053868">
    <property type="entry name" value="Pel9A-like_beta_helix"/>
</dbReference>
<comment type="subcellular location">
    <subcellularLocation>
        <location evidence="2">Secreted</location>
    </subcellularLocation>
</comment>
<dbReference type="NCBIfam" id="NF041518">
    <property type="entry name" value="choice_anch_Q"/>
    <property type="match status" value="1"/>
</dbReference>
<feature type="region of interest" description="Disordered" evidence="9">
    <location>
        <begin position="617"/>
        <end position="649"/>
    </location>
</feature>
<evidence type="ECO:0000256" key="6">
    <source>
        <dbReference type="ARBA" id="ARBA00022837"/>
    </source>
</evidence>
<dbReference type="EMBL" id="CP035913">
    <property type="protein sequence ID" value="QBE61932.1"/>
    <property type="molecule type" value="Genomic_DNA"/>
</dbReference>
<dbReference type="PANTHER" id="PTHR40088">
    <property type="entry name" value="PECTATE LYASE (EUROFUNG)"/>
    <property type="match status" value="1"/>
</dbReference>
<dbReference type="AlphaFoldDB" id="A0A4P6KU39"/>
<accession>A0A4P6KU39</accession>
<dbReference type="KEGG" id="plue:EWM63_02100"/>
<dbReference type="OrthoDB" id="9762467at2"/>
<dbReference type="InterPro" id="IPR003961">
    <property type="entry name" value="FN3_dom"/>
</dbReference>
<feature type="chain" id="PRO_5020516336" description="Fibronectin type-III domain-containing protein" evidence="10">
    <location>
        <begin position="26"/>
        <end position="649"/>
    </location>
</feature>
<feature type="domain" description="Fibronectin type-III" evidence="11">
    <location>
        <begin position="37"/>
        <end position="129"/>
    </location>
</feature>
<evidence type="ECO:0000259" key="11">
    <source>
        <dbReference type="PROSITE" id="PS50853"/>
    </source>
</evidence>
<evidence type="ECO:0000256" key="5">
    <source>
        <dbReference type="ARBA" id="ARBA00022729"/>
    </source>
</evidence>
<dbReference type="Gene3D" id="2.60.40.10">
    <property type="entry name" value="Immunoglobulins"/>
    <property type="match status" value="2"/>
</dbReference>
<dbReference type="SMART" id="SM00060">
    <property type="entry name" value="FN3"/>
    <property type="match status" value="2"/>
</dbReference>
<keyword evidence="6" id="KW-0106">Calcium</keyword>
<dbReference type="InterPro" id="IPR013783">
    <property type="entry name" value="Ig-like_fold"/>
</dbReference>
<dbReference type="InterPro" id="IPR059226">
    <property type="entry name" value="Choice_anch_Q_dom"/>
</dbReference>
<dbReference type="SUPFAM" id="SSF51126">
    <property type="entry name" value="Pectin lyase-like"/>
    <property type="match status" value="1"/>
</dbReference>
<evidence type="ECO:0000256" key="10">
    <source>
        <dbReference type="SAM" id="SignalP"/>
    </source>
</evidence>
<keyword evidence="7" id="KW-0456">Lyase</keyword>
<dbReference type="PANTHER" id="PTHR40088:SF1">
    <property type="entry name" value="PECTATE LYASE PEL9"/>
    <property type="match status" value="1"/>
</dbReference>
<evidence type="ECO:0000313" key="13">
    <source>
        <dbReference type="Proteomes" id="UP000290637"/>
    </source>
</evidence>
<name>A0A4P6KU39_9BURK</name>
<proteinExistence type="inferred from homology"/>
<evidence type="ECO:0000256" key="3">
    <source>
        <dbReference type="ARBA" id="ARBA00022525"/>
    </source>
</evidence>
<comment type="cofactor">
    <cofactor evidence="1">
        <name>Ca(2+)</name>
        <dbReference type="ChEBI" id="CHEBI:29108"/>
    </cofactor>
</comment>
<keyword evidence="3" id="KW-0964">Secreted</keyword>
<evidence type="ECO:0000256" key="7">
    <source>
        <dbReference type="ARBA" id="ARBA00023239"/>
    </source>
</evidence>
<organism evidence="12 13">
    <name type="scientific">Pseudoduganella lutea</name>
    <dbReference type="NCBI Taxonomy" id="321985"/>
    <lineage>
        <taxon>Bacteria</taxon>
        <taxon>Pseudomonadati</taxon>
        <taxon>Pseudomonadota</taxon>
        <taxon>Betaproteobacteria</taxon>
        <taxon>Burkholderiales</taxon>
        <taxon>Oxalobacteraceae</taxon>
        <taxon>Telluria group</taxon>
        <taxon>Pseudoduganella</taxon>
    </lineage>
</organism>
<dbReference type="InterPro" id="IPR006626">
    <property type="entry name" value="PbH1"/>
</dbReference>
<dbReference type="Pfam" id="PF22842">
    <property type="entry name" value="Pel9A-like_beta_helix"/>
    <property type="match status" value="1"/>
</dbReference>
<dbReference type="GO" id="GO:0005576">
    <property type="term" value="C:extracellular region"/>
    <property type="evidence" value="ECO:0007669"/>
    <property type="project" value="UniProtKB-SubCell"/>
</dbReference>
<comment type="similarity">
    <text evidence="8">Belongs to the polysaccharide lyase 9 family.</text>
</comment>
<dbReference type="GO" id="GO:0046872">
    <property type="term" value="F:metal ion binding"/>
    <property type="evidence" value="ECO:0007669"/>
    <property type="project" value="UniProtKB-KW"/>
</dbReference>
<dbReference type="InterPro" id="IPR012334">
    <property type="entry name" value="Pectin_lyas_fold"/>
</dbReference>
<dbReference type="Gene3D" id="2.160.20.10">
    <property type="entry name" value="Single-stranded right-handed beta-helix, Pectin lyase-like"/>
    <property type="match status" value="1"/>
</dbReference>
<feature type="domain" description="Fibronectin type-III" evidence="11">
    <location>
        <begin position="141"/>
        <end position="229"/>
    </location>
</feature>
<dbReference type="GO" id="GO:0016837">
    <property type="term" value="F:carbon-oxygen lyase activity, acting on polysaccharides"/>
    <property type="evidence" value="ECO:0007669"/>
    <property type="project" value="TreeGrafter"/>
</dbReference>
<dbReference type="PROSITE" id="PS50853">
    <property type="entry name" value="FN3"/>
    <property type="match status" value="2"/>
</dbReference>